<keyword evidence="2 5" id="KW-0378">Hydrolase</keyword>
<dbReference type="Gene3D" id="3.90.79.10">
    <property type="entry name" value="Nucleoside Triphosphate Pyrophosphohydrolase"/>
    <property type="match status" value="1"/>
</dbReference>
<dbReference type="GO" id="GO:0016787">
    <property type="term" value="F:hydrolase activity"/>
    <property type="evidence" value="ECO:0007669"/>
    <property type="project" value="UniProtKB-KW"/>
</dbReference>
<evidence type="ECO:0000256" key="1">
    <source>
        <dbReference type="ARBA" id="ARBA00005582"/>
    </source>
</evidence>
<feature type="compositionally biased region" description="Low complexity" evidence="3">
    <location>
        <begin position="111"/>
        <end position="124"/>
    </location>
</feature>
<feature type="compositionally biased region" description="Polar residues" evidence="3">
    <location>
        <begin position="1"/>
        <end position="13"/>
    </location>
</feature>
<sequence>MSRSTRPQSASHDSSSAGHTGGGGSPRRTRRTNGGRRRRSTSSSKNNRQGGDKKKGNQNQGSGSSRDKNKPHQKRSTTSRRNSSRNAGSRNNSRNGGKRSRPGRPRDQRSGRGSSRNSRQNKSRALASVYMPTSEETSAGGLVVSGLAEAVDDAGIVNMDRIYVCLIGRLDRRGRLLWSIPKGHVEQGEDHTTTAEREVWEETGLTGRVFEDLGTIDYWFVSDGIRIHKTVHHHLLEYVDGIFNDDDPEVTEVTWAPASELIERLAYGDERKLARRAHEILPDLARQAHAEGRMTPW</sequence>
<name>A0A2W5SRC8_9CORY</name>
<reference evidence="5 6" key="1">
    <citation type="submission" date="2017-08" db="EMBL/GenBank/DDBJ databases">
        <title>Infants hospitalized years apart are colonized by the same room-sourced microbial strains.</title>
        <authorList>
            <person name="Brooks B."/>
            <person name="Olm M.R."/>
            <person name="Firek B.A."/>
            <person name="Baker R."/>
            <person name="Thomas B.C."/>
            <person name="Morowitz M.J."/>
            <person name="Banfield J.F."/>
        </authorList>
    </citation>
    <scope>NUCLEOTIDE SEQUENCE [LARGE SCALE GENOMIC DNA]</scope>
    <source>
        <strain evidence="5">S2_003_000_R1_3</strain>
    </source>
</reference>
<evidence type="ECO:0000313" key="6">
    <source>
        <dbReference type="Proteomes" id="UP000249432"/>
    </source>
</evidence>
<dbReference type="AlphaFoldDB" id="A0A2W5SRC8"/>
<comment type="caution">
    <text evidence="5">The sequence shown here is derived from an EMBL/GenBank/DDBJ whole genome shotgun (WGS) entry which is preliminary data.</text>
</comment>
<dbReference type="CDD" id="cd03673">
    <property type="entry name" value="NUDIX_Ap6A_hydrolase"/>
    <property type="match status" value="1"/>
</dbReference>
<gene>
    <name evidence="5" type="ORF">DI525_03440</name>
</gene>
<feature type="compositionally biased region" description="Basic residues" evidence="3">
    <location>
        <begin position="27"/>
        <end position="40"/>
    </location>
</feature>
<dbReference type="InterPro" id="IPR015797">
    <property type="entry name" value="NUDIX_hydrolase-like_dom_sf"/>
</dbReference>
<evidence type="ECO:0000256" key="3">
    <source>
        <dbReference type="SAM" id="MobiDB-lite"/>
    </source>
</evidence>
<dbReference type="Pfam" id="PF00293">
    <property type="entry name" value="NUDIX"/>
    <property type="match status" value="1"/>
</dbReference>
<dbReference type="PROSITE" id="PS51462">
    <property type="entry name" value="NUDIX"/>
    <property type="match status" value="1"/>
</dbReference>
<protein>
    <submittedName>
        <fullName evidence="5">NUDIX hydrolase</fullName>
    </submittedName>
</protein>
<feature type="compositionally biased region" description="Low complexity" evidence="3">
    <location>
        <begin position="79"/>
        <end position="95"/>
    </location>
</feature>
<proteinExistence type="inferred from homology"/>
<dbReference type="SUPFAM" id="SSF55811">
    <property type="entry name" value="Nudix"/>
    <property type="match status" value="1"/>
</dbReference>
<feature type="region of interest" description="Disordered" evidence="3">
    <location>
        <begin position="1"/>
        <end position="125"/>
    </location>
</feature>
<accession>A0A2W5SRC8</accession>
<dbReference type="Proteomes" id="UP000249432">
    <property type="component" value="Unassembled WGS sequence"/>
</dbReference>
<evidence type="ECO:0000256" key="2">
    <source>
        <dbReference type="ARBA" id="ARBA00022801"/>
    </source>
</evidence>
<dbReference type="InterPro" id="IPR000086">
    <property type="entry name" value="NUDIX_hydrolase_dom"/>
</dbReference>
<evidence type="ECO:0000259" key="4">
    <source>
        <dbReference type="PROSITE" id="PS51462"/>
    </source>
</evidence>
<dbReference type="PROSITE" id="PS00893">
    <property type="entry name" value="NUDIX_BOX"/>
    <property type="match status" value="1"/>
</dbReference>
<feature type="domain" description="Nudix hydrolase" evidence="4">
    <location>
        <begin position="147"/>
        <end position="278"/>
    </location>
</feature>
<evidence type="ECO:0000313" key="5">
    <source>
        <dbReference type="EMBL" id="PZR05779.1"/>
    </source>
</evidence>
<comment type="similarity">
    <text evidence="1">Belongs to the Nudix hydrolase family.</text>
</comment>
<dbReference type="EMBL" id="QFRA01000005">
    <property type="protein sequence ID" value="PZR05779.1"/>
    <property type="molecule type" value="Genomic_DNA"/>
</dbReference>
<organism evidence="5 6">
    <name type="scientific">Corynebacterium kroppenstedtii</name>
    <dbReference type="NCBI Taxonomy" id="161879"/>
    <lineage>
        <taxon>Bacteria</taxon>
        <taxon>Bacillati</taxon>
        <taxon>Actinomycetota</taxon>
        <taxon>Actinomycetes</taxon>
        <taxon>Mycobacteriales</taxon>
        <taxon>Corynebacteriaceae</taxon>
        <taxon>Corynebacterium</taxon>
    </lineage>
</organism>
<dbReference type="PANTHER" id="PTHR43736:SF1">
    <property type="entry name" value="DIHYDRONEOPTERIN TRIPHOSPHATE DIPHOSPHATASE"/>
    <property type="match status" value="1"/>
</dbReference>
<dbReference type="InterPro" id="IPR020084">
    <property type="entry name" value="NUDIX_hydrolase_CS"/>
</dbReference>
<dbReference type="PANTHER" id="PTHR43736">
    <property type="entry name" value="ADP-RIBOSE PYROPHOSPHATASE"/>
    <property type="match status" value="1"/>
</dbReference>